<accession>A0A848MBQ2</accession>
<dbReference type="InterPro" id="IPR036388">
    <property type="entry name" value="WH-like_DNA-bd_sf"/>
</dbReference>
<dbReference type="InterPro" id="IPR025048">
    <property type="entry name" value="DUF3987"/>
</dbReference>
<dbReference type="SUPFAM" id="SSF46785">
    <property type="entry name" value="Winged helix' DNA-binding domain"/>
    <property type="match status" value="1"/>
</dbReference>
<dbReference type="RefSeq" id="WP_169506239.1">
    <property type="nucleotide sequence ID" value="NZ_JABBPN010000018.1"/>
</dbReference>
<comment type="caution">
    <text evidence="2">The sequence shown here is derived from an EMBL/GenBank/DDBJ whole genome shotgun (WGS) entry which is preliminary data.</text>
</comment>
<protein>
    <submittedName>
        <fullName evidence="2">DUF3987 domain-containing protein</fullName>
    </submittedName>
</protein>
<dbReference type="EMBL" id="JABBPN010000018">
    <property type="protein sequence ID" value="NMO97453.1"/>
    <property type="molecule type" value="Genomic_DNA"/>
</dbReference>
<keyword evidence="3" id="KW-1185">Reference proteome</keyword>
<dbReference type="InterPro" id="IPR036390">
    <property type="entry name" value="WH_DNA-bd_sf"/>
</dbReference>
<sequence length="752" mass="84573">MNVDKIPAELKQRKQWIVWKLEKRTGSAKPTKVPYTVDGERASSMNPDHWTSFESALAAYESNKKVLSGIGYVFSDSDPYTGIDIDDCIVKGKVQEDIKEVVIMLNSYTERSQSEKGLHVIVKGRIPGPKNRTGKFEMYEQGRFFVVTGDHVLKTPETIEERQSELTLLYDLLFVDEKPRLNHNVPTSITLNDQEVIKAAEEGGDGEKFKRLYSGDLRSYPSQSEAEMALCNIFALYTKDREQIDRLFRSSGMMREKWEREDYRERTISNALVRVAEQYQGKKNTPKGVHSSANNSLSQLNEVDESEYEFGFETVAEWDVRLSELALHGLAGDVVRLIEPHTEADPAALLINFLTMFGNMIGTEPHFVVSGGEHRMKLFSVLVGATFRGKKGTSLDPVLKLMSAADAEFNSRKKSGLSSGEGVITAVRDEMIEQQPIYEGSGKDKRHTGEYEDVITDVGVQDKRLLIVESEFGSVLNVLRREGNTLSAVIRNAWDGSGDIRTLTRNPLKATNTHISVLGHITPEELRKLLTGNEIHNGFVNRFLWLYVQQSKSLPSGGEFHKVDVGPTVERIKEVLEFAMNGMPRDEQGKQIPMERDAAAAELWERIYEPIQKDAGGIIGSATSRVIPYLMRLACIYALLDLSHTVRVEHLRAALALWQYCYKSVVFIFGEQNVQDDPIIHRIIEELKKNQEGLSATDIFKGIFQNNVSSKDIQAAVKKLTDNGLVTVEKESSGRGRPRQRIRLNASEKVPG</sequence>
<gene>
    <name evidence="2" type="ORF">HII30_16935</name>
</gene>
<dbReference type="Gene3D" id="1.10.10.10">
    <property type="entry name" value="Winged helix-like DNA-binding domain superfamily/Winged helix DNA-binding domain"/>
    <property type="match status" value="1"/>
</dbReference>
<dbReference type="InterPro" id="IPR054468">
    <property type="entry name" value="NrSPol-like_HBD"/>
</dbReference>
<name>A0A848MBQ2_PAELE</name>
<proteinExistence type="predicted"/>
<feature type="domain" description="NrS-1 polymerase-like HBD" evidence="1">
    <location>
        <begin position="223"/>
        <end position="280"/>
    </location>
</feature>
<evidence type="ECO:0000313" key="2">
    <source>
        <dbReference type="EMBL" id="NMO97453.1"/>
    </source>
</evidence>
<evidence type="ECO:0000313" key="3">
    <source>
        <dbReference type="Proteomes" id="UP000565468"/>
    </source>
</evidence>
<evidence type="ECO:0000259" key="1">
    <source>
        <dbReference type="Pfam" id="PF22763"/>
    </source>
</evidence>
<dbReference type="Pfam" id="PF22763">
    <property type="entry name" value="NrS1-1_pol-like_HBD"/>
    <property type="match status" value="1"/>
</dbReference>
<dbReference type="AlphaFoldDB" id="A0A848MBQ2"/>
<dbReference type="Pfam" id="PF13148">
    <property type="entry name" value="DUF3987"/>
    <property type="match status" value="1"/>
</dbReference>
<organism evidence="2 3">
    <name type="scientific">Paenibacillus lemnae</name>
    <dbReference type="NCBI Taxonomy" id="1330551"/>
    <lineage>
        <taxon>Bacteria</taxon>
        <taxon>Bacillati</taxon>
        <taxon>Bacillota</taxon>
        <taxon>Bacilli</taxon>
        <taxon>Bacillales</taxon>
        <taxon>Paenibacillaceae</taxon>
        <taxon>Paenibacillus</taxon>
    </lineage>
</organism>
<reference evidence="2 3" key="1">
    <citation type="submission" date="2020-04" db="EMBL/GenBank/DDBJ databases">
        <title>Paenibacillus algicola sp. nov., a novel marine bacterium producing alginate lyase.</title>
        <authorList>
            <person name="Huang H."/>
        </authorList>
    </citation>
    <scope>NUCLEOTIDE SEQUENCE [LARGE SCALE GENOMIC DNA]</scope>
    <source>
        <strain evidence="2 3">L7-75</strain>
    </source>
</reference>
<dbReference type="Proteomes" id="UP000565468">
    <property type="component" value="Unassembled WGS sequence"/>
</dbReference>